<evidence type="ECO:0000313" key="3">
    <source>
        <dbReference type="Proteomes" id="UP000242310"/>
    </source>
</evidence>
<dbReference type="AlphaFoldDB" id="A0A2P8HHU0"/>
<name>A0A2P8HHU0_9BACI</name>
<sequence>MGKGGRQNSHLFQRMALTSLVLSYLVGPLLVGIFGGRWLDEVTGLSPLFLLIGVVGGVAAGVFGLFQVLSHYLGDDEDR</sequence>
<dbReference type="RefSeq" id="WP_106588463.1">
    <property type="nucleotide sequence ID" value="NZ_PYAV01000006.1"/>
</dbReference>
<protein>
    <submittedName>
        <fullName evidence="2">Putative F0F1-ATPase subunit (Ca2+/Mg2+ transporter)</fullName>
    </submittedName>
</protein>
<proteinExistence type="predicted"/>
<keyword evidence="1" id="KW-1133">Transmembrane helix</keyword>
<keyword evidence="3" id="KW-1185">Reference proteome</keyword>
<dbReference type="Proteomes" id="UP000242310">
    <property type="component" value="Unassembled WGS sequence"/>
</dbReference>
<keyword evidence="1" id="KW-0472">Membrane</keyword>
<dbReference type="InterPro" id="IPR032820">
    <property type="entry name" value="ATPase_put"/>
</dbReference>
<evidence type="ECO:0000313" key="2">
    <source>
        <dbReference type="EMBL" id="PSL45783.1"/>
    </source>
</evidence>
<feature type="transmembrane region" description="Helical" evidence="1">
    <location>
        <begin position="45"/>
        <end position="69"/>
    </location>
</feature>
<dbReference type="Pfam" id="PF09527">
    <property type="entry name" value="ATPase_gene1"/>
    <property type="match status" value="1"/>
</dbReference>
<feature type="transmembrane region" description="Helical" evidence="1">
    <location>
        <begin position="21"/>
        <end position="39"/>
    </location>
</feature>
<dbReference type="OrthoDB" id="282803at2"/>
<keyword evidence="1" id="KW-0812">Transmembrane</keyword>
<accession>A0A2P8HHU0</accession>
<comment type="caution">
    <text evidence="2">The sequence shown here is derived from an EMBL/GenBank/DDBJ whole genome shotgun (WGS) entry which is preliminary data.</text>
</comment>
<reference evidence="2 3" key="1">
    <citation type="submission" date="2018-03" db="EMBL/GenBank/DDBJ databases">
        <title>Genomic Encyclopedia of Type Strains, Phase III (KMG-III): the genomes of soil and plant-associated and newly described type strains.</title>
        <authorList>
            <person name="Whitman W."/>
        </authorList>
    </citation>
    <scope>NUCLEOTIDE SEQUENCE [LARGE SCALE GENOMIC DNA]</scope>
    <source>
        <strain evidence="2 3">CGMCC 1.07653</strain>
    </source>
</reference>
<dbReference type="EMBL" id="PYAV01000006">
    <property type="protein sequence ID" value="PSL45783.1"/>
    <property type="molecule type" value="Genomic_DNA"/>
</dbReference>
<evidence type="ECO:0000256" key="1">
    <source>
        <dbReference type="SAM" id="Phobius"/>
    </source>
</evidence>
<organism evidence="2 3">
    <name type="scientific">Salsuginibacillus halophilus</name>
    <dbReference type="NCBI Taxonomy" id="517424"/>
    <lineage>
        <taxon>Bacteria</taxon>
        <taxon>Bacillati</taxon>
        <taxon>Bacillota</taxon>
        <taxon>Bacilli</taxon>
        <taxon>Bacillales</taxon>
        <taxon>Bacillaceae</taxon>
        <taxon>Salsuginibacillus</taxon>
    </lineage>
</organism>
<gene>
    <name evidence="2" type="ORF">B0H94_10638</name>
</gene>